<dbReference type="InterPro" id="IPR036063">
    <property type="entry name" value="Smr_dom_sf"/>
</dbReference>
<evidence type="ECO:0000256" key="3">
    <source>
        <dbReference type="SAM" id="MobiDB-lite"/>
    </source>
</evidence>
<sequence>MLTLQMKHFVKLSAVVCFSLTIYESSTRIHCVSSFQLTHLHSYDLRVPRNSRYAMRNGALAVHSDEQTSLTSSSSRSQQRTYKSRRTSNLRRQSRETLQLFEQWNKQQSPAAKRNEVLEHEVDKLLESTDLTQLLVPRDASSLIRLLGRNRIYDAMLKLTRRYCRHIIDSASVEREPHGYAKEDAQESVLYCYTAAIGACSKPTYSSSPSTTNEETYRNKTFLLSLLDEMEHNYTASGEVIKPNSYTLSAVLLGVDNGPEAVEVLNLFERKYCADQSDHSIVTVQVYNAAISACCSRSPNGEIKEESSNAVEDWQLGLFLYNRMKRYDPAPNEQTHMAVLQALAEFGQVRVAMSIFDDVKNECSLGSLSNLYKPLLKSCATAAKSDAAEALLQQMKNDGVIVTTDHMNLFLLSLAKCNMHTKALEVLQEMINLQDSEPLMAPDIFTFNTVLSACANANEYEAARELLDDMKEGLYSVPYQGNLHRLMVEIRPDVISYNTVISCADPVSALELINEMRLTRRHRVGVVHPNSISYTNAIARCRKASTSSDPETRQYAFDIAFTLFEMARDSALDNTVPTVDLNVYLYSSMIWVAESVGNYKAAVQLLRSMECPPNAICYDGVISACGKRGLYREALFFYYEMQNIGLPATKNVYMKLAFAINNARAPEIFASPRKKAALLEGVLSQMSNRDRSVSIGGPLFEALIRCHANKAEAGSSSAASRKVYDQIVGPVDNACLSAMLRAYASESNWEDAVMLVHCSDIVKESSGPGRVSTRALSYAVIACAKANQFEEAFNLIGLYSNDDTSGEVVTLAALNALIASCGRKRPDLAVQTLNEMQTKYRVTPNAMSYRLAIVACNQAEHREAKNKSLSTDDVEPFEFSWWECALSLLRRMVEDGMNPDTQTYSSVVSALESAGQWQRALGVLQSIPSMTALLENSFPLEVMSSAADEMEFNESPNLYILNAAISACEKGGAWIEALQLYENIRAQEHYKNATRPNFITVSSLLIALENAGQVELAETIYEEAMRDRIVRPMKRRMDNDGSLQRMVDLHLFSAPMARIAVRSYLNSFLRPRKEPTIKSDVVFIVGKGKGSEGVPVLMPTVMKLLTEEFKLEAVVDPLNAGRIRVSKNAIDNFVKTRRWKL</sequence>
<feature type="region of interest" description="Disordered" evidence="3">
    <location>
        <begin position="64"/>
        <end position="90"/>
    </location>
</feature>
<evidence type="ECO:0000313" key="5">
    <source>
        <dbReference type="Proteomes" id="UP001530400"/>
    </source>
</evidence>
<organism evidence="4 5">
    <name type="scientific">Cyclotella atomus</name>
    <dbReference type="NCBI Taxonomy" id="382360"/>
    <lineage>
        <taxon>Eukaryota</taxon>
        <taxon>Sar</taxon>
        <taxon>Stramenopiles</taxon>
        <taxon>Ochrophyta</taxon>
        <taxon>Bacillariophyta</taxon>
        <taxon>Coscinodiscophyceae</taxon>
        <taxon>Thalassiosirophycidae</taxon>
        <taxon>Stephanodiscales</taxon>
        <taxon>Stephanodiscaceae</taxon>
        <taxon>Cyclotella</taxon>
    </lineage>
</organism>
<dbReference type="NCBIfam" id="TIGR00756">
    <property type="entry name" value="PPR"/>
    <property type="match status" value="1"/>
</dbReference>
<keyword evidence="1" id="KW-0677">Repeat</keyword>
<dbReference type="Pfam" id="PF13812">
    <property type="entry name" value="PPR_3"/>
    <property type="match status" value="1"/>
</dbReference>
<comment type="caution">
    <text evidence="4">The sequence shown here is derived from an EMBL/GenBank/DDBJ whole genome shotgun (WGS) entry which is preliminary data.</text>
</comment>
<evidence type="ECO:0008006" key="6">
    <source>
        <dbReference type="Google" id="ProtNLM"/>
    </source>
</evidence>
<dbReference type="SUPFAM" id="SSF160443">
    <property type="entry name" value="SMR domain-like"/>
    <property type="match status" value="1"/>
</dbReference>
<evidence type="ECO:0000256" key="2">
    <source>
        <dbReference type="PROSITE-ProRule" id="PRU00708"/>
    </source>
</evidence>
<reference evidence="4 5" key="1">
    <citation type="submission" date="2024-10" db="EMBL/GenBank/DDBJ databases">
        <title>Updated reference genomes for cyclostephanoid diatoms.</title>
        <authorList>
            <person name="Roberts W.R."/>
            <person name="Alverson A.J."/>
        </authorList>
    </citation>
    <scope>NUCLEOTIDE SEQUENCE [LARGE SCALE GENOMIC DNA]</scope>
    <source>
        <strain evidence="4 5">AJA010-31</strain>
    </source>
</reference>
<dbReference type="InterPro" id="IPR011990">
    <property type="entry name" value="TPR-like_helical_dom_sf"/>
</dbReference>
<dbReference type="Pfam" id="PF01535">
    <property type="entry name" value="PPR"/>
    <property type="match status" value="2"/>
</dbReference>
<name>A0ABD3QSM3_9STRA</name>
<dbReference type="EMBL" id="JALLPJ020000069">
    <property type="protein sequence ID" value="KAL3803427.1"/>
    <property type="molecule type" value="Genomic_DNA"/>
</dbReference>
<accession>A0ABD3QSM3</accession>
<dbReference type="InterPro" id="IPR002885">
    <property type="entry name" value="PPR_rpt"/>
</dbReference>
<protein>
    <recommendedName>
        <fullName evidence="6">Smr domain-containing protein</fullName>
    </recommendedName>
</protein>
<proteinExistence type="predicted"/>
<dbReference type="Proteomes" id="UP001530400">
    <property type="component" value="Unassembled WGS sequence"/>
</dbReference>
<dbReference type="PANTHER" id="PTHR47932">
    <property type="entry name" value="ATPASE EXPRESSION PROTEIN 3"/>
    <property type="match status" value="1"/>
</dbReference>
<feature type="repeat" description="PPR" evidence="2">
    <location>
        <begin position="443"/>
        <end position="477"/>
    </location>
</feature>
<feature type="repeat" description="PPR" evidence="2">
    <location>
        <begin position="614"/>
        <end position="648"/>
    </location>
</feature>
<evidence type="ECO:0000313" key="4">
    <source>
        <dbReference type="EMBL" id="KAL3803427.1"/>
    </source>
</evidence>
<dbReference type="Gene3D" id="1.25.40.10">
    <property type="entry name" value="Tetratricopeptide repeat domain"/>
    <property type="match status" value="5"/>
</dbReference>
<dbReference type="PANTHER" id="PTHR47932:SF44">
    <property type="entry name" value="MIOREX COMPLEX COMPONENT 1"/>
    <property type="match status" value="1"/>
</dbReference>
<gene>
    <name evidence="4" type="ORF">ACHAWO_003582</name>
</gene>
<dbReference type="AlphaFoldDB" id="A0ABD3QSM3"/>
<evidence type="ECO:0000256" key="1">
    <source>
        <dbReference type="ARBA" id="ARBA00022737"/>
    </source>
</evidence>
<feature type="compositionally biased region" description="Low complexity" evidence="3">
    <location>
        <begin position="67"/>
        <end position="81"/>
    </location>
</feature>
<dbReference type="Gene3D" id="3.30.1370.110">
    <property type="match status" value="1"/>
</dbReference>
<dbReference type="PROSITE" id="PS51375">
    <property type="entry name" value="PPR"/>
    <property type="match status" value="2"/>
</dbReference>
<keyword evidence="5" id="KW-1185">Reference proteome</keyword>